<dbReference type="Gene3D" id="3.30.565.10">
    <property type="entry name" value="Histidine kinase-like ATPase, C-terminal domain"/>
    <property type="match status" value="1"/>
</dbReference>
<dbReference type="Pfam" id="PF06580">
    <property type="entry name" value="His_kinase"/>
    <property type="match status" value="1"/>
</dbReference>
<dbReference type="GO" id="GO:0016301">
    <property type="term" value="F:kinase activity"/>
    <property type="evidence" value="ECO:0007669"/>
    <property type="project" value="UniProtKB-KW"/>
</dbReference>
<dbReference type="Proteomes" id="UP001485459">
    <property type="component" value="Chromosome"/>
</dbReference>
<gene>
    <name evidence="3" type="ORF">WJU16_02890</name>
</gene>
<sequence>MEKAQQLMKRSDSLAKDYLLYSVYTGFQRADGDGWETNVRRSKRQWSKLFFSGVNNILFGDVSLPIIENVTRQAGKGDSIDHILDKTLGSIDSGLAGYPVKERISALAQLGALRVNKGRMKDAIVLYEKALKESNGIGKVNADLYFMLGLLHHKVGERMQADKFVDSAILMGRHTGNWQVTAEALRLQGKIKGVTTELIDSIMYYHRKAEKVMMNAQIGSIMAQQALTDKNERIANLAEQDALRVQNLKQRRWQIIFLSLLVVALITIAYLLYRKSRLRKRMLVSREAELLQQLLRSQMEGHFMYNSLSNLQALIRSNEQTVALSYLSQFSRLLQLNQFNSREPYVSLLDEVVALEAYLALQMVHWDNRFQYTLSTYDNFHHERLLIPPMLIQPFVENAVVHGVSQLESGGMVHISIIKEQHTILCRIEDNGPGLGRAPSRLKPSISTVITNERLQVLGKRTGVKGSLEVMSAATPGKTGTVVILRIPFRPAGGVASHHSKEGSYAATGEA</sequence>
<dbReference type="InterPro" id="IPR036890">
    <property type="entry name" value="HATPase_C_sf"/>
</dbReference>
<evidence type="ECO:0000313" key="4">
    <source>
        <dbReference type="Proteomes" id="UP001485459"/>
    </source>
</evidence>
<keyword evidence="4" id="KW-1185">Reference proteome</keyword>
<keyword evidence="1" id="KW-0472">Membrane</keyword>
<dbReference type="InterPro" id="IPR010559">
    <property type="entry name" value="Sig_transdc_His_kin_internal"/>
</dbReference>
<feature type="transmembrane region" description="Helical" evidence="1">
    <location>
        <begin position="253"/>
        <end position="273"/>
    </location>
</feature>
<evidence type="ECO:0000313" key="3">
    <source>
        <dbReference type="EMBL" id="WZN41981.1"/>
    </source>
</evidence>
<name>A0ABZ2YSR4_9BACT</name>
<keyword evidence="1" id="KW-1133">Transmembrane helix</keyword>
<organism evidence="3 4">
    <name type="scientific">Chitinophaga pollutisoli</name>
    <dbReference type="NCBI Taxonomy" id="3133966"/>
    <lineage>
        <taxon>Bacteria</taxon>
        <taxon>Pseudomonadati</taxon>
        <taxon>Bacteroidota</taxon>
        <taxon>Chitinophagia</taxon>
        <taxon>Chitinophagales</taxon>
        <taxon>Chitinophagaceae</taxon>
        <taxon>Chitinophaga</taxon>
    </lineage>
</organism>
<reference evidence="4" key="1">
    <citation type="submission" date="2024-03" db="EMBL/GenBank/DDBJ databases">
        <title>Chitinophaga horti sp. nov., isolated from garden soil.</title>
        <authorList>
            <person name="Lee D.S."/>
            <person name="Han D.M."/>
            <person name="Baek J.H."/>
            <person name="Choi D.G."/>
            <person name="Jeon J.H."/>
            <person name="Jeon C.O."/>
        </authorList>
    </citation>
    <scope>NUCLEOTIDE SEQUENCE [LARGE SCALE GENOMIC DNA]</scope>
    <source>
        <strain evidence="4">GPA1</strain>
    </source>
</reference>
<dbReference type="Gene3D" id="1.25.40.10">
    <property type="entry name" value="Tetratricopeptide repeat domain"/>
    <property type="match status" value="1"/>
</dbReference>
<dbReference type="InterPro" id="IPR011990">
    <property type="entry name" value="TPR-like_helical_dom_sf"/>
</dbReference>
<accession>A0ABZ2YSR4</accession>
<dbReference type="PANTHER" id="PTHR34220:SF7">
    <property type="entry name" value="SENSOR HISTIDINE KINASE YPDA"/>
    <property type="match status" value="1"/>
</dbReference>
<protein>
    <submittedName>
        <fullName evidence="3">Histidine kinase</fullName>
    </submittedName>
</protein>
<dbReference type="InterPro" id="IPR050640">
    <property type="entry name" value="Bact_2-comp_sensor_kinase"/>
</dbReference>
<keyword evidence="1" id="KW-0812">Transmembrane</keyword>
<dbReference type="RefSeq" id="WP_341836824.1">
    <property type="nucleotide sequence ID" value="NZ_CP149822.1"/>
</dbReference>
<evidence type="ECO:0000259" key="2">
    <source>
        <dbReference type="Pfam" id="PF06580"/>
    </source>
</evidence>
<dbReference type="SUPFAM" id="SSF48452">
    <property type="entry name" value="TPR-like"/>
    <property type="match status" value="1"/>
</dbReference>
<proteinExistence type="predicted"/>
<dbReference type="EMBL" id="CP149822">
    <property type="protein sequence ID" value="WZN41981.1"/>
    <property type="molecule type" value="Genomic_DNA"/>
</dbReference>
<dbReference type="SUPFAM" id="SSF55874">
    <property type="entry name" value="ATPase domain of HSP90 chaperone/DNA topoisomerase II/histidine kinase"/>
    <property type="match status" value="1"/>
</dbReference>
<evidence type="ECO:0000256" key="1">
    <source>
        <dbReference type="SAM" id="Phobius"/>
    </source>
</evidence>
<keyword evidence="3" id="KW-0418">Kinase</keyword>
<keyword evidence="3" id="KW-0808">Transferase</keyword>
<dbReference type="PANTHER" id="PTHR34220">
    <property type="entry name" value="SENSOR HISTIDINE KINASE YPDA"/>
    <property type="match status" value="1"/>
</dbReference>
<feature type="domain" description="Signal transduction histidine kinase internal region" evidence="2">
    <location>
        <begin position="293"/>
        <end position="370"/>
    </location>
</feature>